<dbReference type="EMBL" id="CP001867">
    <property type="protein sequence ID" value="ADB73532.1"/>
    <property type="molecule type" value="Genomic_DNA"/>
</dbReference>
<evidence type="ECO:0000313" key="7">
    <source>
        <dbReference type="Proteomes" id="UP000001382"/>
    </source>
</evidence>
<dbReference type="GO" id="GO:0006310">
    <property type="term" value="P:DNA recombination"/>
    <property type="evidence" value="ECO:0007669"/>
    <property type="project" value="UniProtKB-KW"/>
</dbReference>
<dbReference type="InterPro" id="IPR053876">
    <property type="entry name" value="Phage_int_M"/>
</dbReference>
<feature type="domain" description="Tyr recombinase" evidence="5">
    <location>
        <begin position="175"/>
        <end position="377"/>
    </location>
</feature>
<dbReference type="eggNOG" id="COG0582">
    <property type="taxonomic scope" value="Bacteria"/>
</dbReference>
<dbReference type="GO" id="GO:0003677">
    <property type="term" value="F:DNA binding"/>
    <property type="evidence" value="ECO:0007669"/>
    <property type="project" value="UniProtKB-KW"/>
</dbReference>
<dbReference type="InterPro" id="IPR002104">
    <property type="entry name" value="Integrase_catalytic"/>
</dbReference>
<organism evidence="6 7">
    <name type="scientific">Geodermatophilus obscurus (strain ATCC 25078 / DSM 43160 / JCM 3152 / CCUG 61914 / KCC A-0152 / KCTC 9177 / NBRC 13315 / NRRL B-3577 / G-20)</name>
    <dbReference type="NCBI Taxonomy" id="526225"/>
    <lineage>
        <taxon>Bacteria</taxon>
        <taxon>Bacillati</taxon>
        <taxon>Actinomycetota</taxon>
        <taxon>Actinomycetes</taxon>
        <taxon>Geodermatophilales</taxon>
        <taxon>Geodermatophilaceae</taxon>
        <taxon>Geodermatophilus</taxon>
    </lineage>
</organism>
<proteinExistence type="inferred from homology"/>
<evidence type="ECO:0000256" key="3">
    <source>
        <dbReference type="ARBA" id="ARBA00023172"/>
    </source>
</evidence>
<reference evidence="6 7" key="1">
    <citation type="journal article" date="2010" name="Stand. Genomic Sci.">
        <title>Complete genome sequence of Geodermatophilus obscurus type strain (G-20).</title>
        <authorList>
            <person name="Ivanova N."/>
            <person name="Sikorski J."/>
            <person name="Jando M."/>
            <person name="Munk C."/>
            <person name="Lapidus A."/>
            <person name="Glavina Del Rio T."/>
            <person name="Copeland A."/>
            <person name="Tice H."/>
            <person name="Cheng J.-F."/>
            <person name="Lucas S."/>
            <person name="Chen F."/>
            <person name="Nolan M."/>
            <person name="Bruce D."/>
            <person name="Goodwin L."/>
            <person name="Pitluck S."/>
            <person name="Mavromatis K."/>
            <person name="Mikhailova N."/>
            <person name="Pati A."/>
            <person name="Chen A."/>
            <person name="Palaniappan K."/>
            <person name="Land M."/>
            <person name="Hauser L."/>
            <person name="Chang Y.-J."/>
            <person name="Jeffries C.D."/>
            <person name="Meincke L."/>
            <person name="Brettin T."/>
            <person name="Detter J.C."/>
            <person name="Detter J.C."/>
            <person name="Rohde M."/>
            <person name="Goeker M."/>
            <person name="Bristow J."/>
            <person name="Eisen J.A."/>
            <person name="Markowitz V."/>
            <person name="Hugenholtz P."/>
            <person name="Kyrpides N.C."/>
            <person name="Klenk H.-P."/>
        </authorList>
    </citation>
    <scope>NUCLEOTIDE SEQUENCE [LARGE SCALE GENOMIC DNA]</scope>
    <source>
        <strain evidence="7">ATCC 25078 / DSM 43160 / JCM 3152 / KCC A-0152 / KCTC 9177 / NBRC 13315 / NRRL B-3577 / G-20</strain>
    </source>
</reference>
<dbReference type="Gene3D" id="1.10.150.130">
    <property type="match status" value="1"/>
</dbReference>
<dbReference type="GO" id="GO:0015074">
    <property type="term" value="P:DNA integration"/>
    <property type="evidence" value="ECO:0007669"/>
    <property type="project" value="InterPro"/>
</dbReference>
<keyword evidence="3" id="KW-0233">DNA recombination</keyword>
<accession>D2S8B0</accession>
<gene>
    <name evidence="6" type="ordered locus">Gobs_0768</name>
</gene>
<dbReference type="HOGENOM" id="CLU_027562_17_1_11"/>
<dbReference type="OrthoDB" id="4326943at2"/>
<dbReference type="SUPFAM" id="SSF56349">
    <property type="entry name" value="DNA breaking-rejoining enzymes"/>
    <property type="match status" value="1"/>
</dbReference>
<evidence type="ECO:0000256" key="4">
    <source>
        <dbReference type="SAM" id="MobiDB-lite"/>
    </source>
</evidence>
<dbReference type="Gene3D" id="1.10.443.10">
    <property type="entry name" value="Intergrase catalytic core"/>
    <property type="match status" value="1"/>
</dbReference>
<dbReference type="Pfam" id="PF00589">
    <property type="entry name" value="Phage_integrase"/>
    <property type="match status" value="1"/>
</dbReference>
<dbReference type="PROSITE" id="PS51898">
    <property type="entry name" value="TYR_RECOMBINASE"/>
    <property type="match status" value="1"/>
</dbReference>
<feature type="region of interest" description="Disordered" evidence="4">
    <location>
        <begin position="160"/>
        <end position="180"/>
    </location>
</feature>
<dbReference type="InterPro" id="IPR010998">
    <property type="entry name" value="Integrase_recombinase_N"/>
</dbReference>
<dbReference type="PANTHER" id="PTHR30349">
    <property type="entry name" value="PHAGE INTEGRASE-RELATED"/>
    <property type="match status" value="1"/>
</dbReference>
<dbReference type="CDD" id="cd01189">
    <property type="entry name" value="INT_ICEBs1_C_like"/>
    <property type="match status" value="1"/>
</dbReference>
<dbReference type="InterPro" id="IPR011010">
    <property type="entry name" value="DNA_brk_join_enz"/>
</dbReference>
<dbReference type="InterPro" id="IPR050090">
    <property type="entry name" value="Tyrosine_recombinase_XerCD"/>
</dbReference>
<evidence type="ECO:0000256" key="2">
    <source>
        <dbReference type="ARBA" id="ARBA00023125"/>
    </source>
</evidence>
<dbReference type="AlphaFoldDB" id="D2S8B0"/>
<keyword evidence="2" id="KW-0238">DNA-binding</keyword>
<dbReference type="KEGG" id="gob:Gobs_0768"/>
<reference evidence="7" key="2">
    <citation type="submission" date="2010-01" db="EMBL/GenBank/DDBJ databases">
        <title>The complete genome of Geodermatophilus obscurus DSM 43160.</title>
        <authorList>
            <consortium name="US DOE Joint Genome Institute (JGI-PGF)"/>
            <person name="Lucas S."/>
            <person name="Copeland A."/>
            <person name="Lapidus A."/>
            <person name="Glavina del Rio T."/>
            <person name="Dalin E."/>
            <person name="Tice H."/>
            <person name="Bruce D."/>
            <person name="Goodwin L."/>
            <person name="Pitluck S."/>
            <person name="Kyrpides N."/>
            <person name="Mavromatis K."/>
            <person name="Ivanova N."/>
            <person name="Munk A.C."/>
            <person name="Brettin T."/>
            <person name="Detter J.C."/>
            <person name="Han C."/>
            <person name="Larimer F."/>
            <person name="Land M."/>
            <person name="Hauser L."/>
            <person name="Markowitz V."/>
            <person name="Cheng J.-F."/>
            <person name="Hugenholtz P."/>
            <person name="Woyke T."/>
            <person name="Wu D."/>
            <person name="Jando M."/>
            <person name="Schneider S."/>
            <person name="Klenk H.-P."/>
            <person name="Eisen J.A."/>
        </authorList>
    </citation>
    <scope>NUCLEOTIDE SEQUENCE [LARGE SCALE GENOMIC DNA]</scope>
    <source>
        <strain evidence="7">ATCC 25078 / DSM 43160 / JCM 3152 / KCC A-0152 / KCTC 9177 / NBRC 13315 / NRRL B-3577 / G-20</strain>
    </source>
</reference>
<protein>
    <submittedName>
        <fullName evidence="6">Integrase family protein</fullName>
    </submittedName>
</protein>
<evidence type="ECO:0000256" key="1">
    <source>
        <dbReference type="ARBA" id="ARBA00008857"/>
    </source>
</evidence>
<keyword evidence="7" id="KW-1185">Reference proteome</keyword>
<evidence type="ECO:0000259" key="5">
    <source>
        <dbReference type="PROSITE" id="PS51898"/>
    </source>
</evidence>
<evidence type="ECO:0000313" key="6">
    <source>
        <dbReference type="EMBL" id="ADB73532.1"/>
    </source>
</evidence>
<sequence>MARPGLALGTAGKIRTHATPSGHRAVAWYRDYDGKCRQVQRHAKTKAAAEAALRLALRDRARFNVDGDITPNTRVDVLAEAWFAGLENLSPTTMQAYRNRLDQQVLPGLGNLRVRELSIGNIDRHLRLVSDKHGPAVAKMTKSVLSGVCGLAARHDALDRNPVRDTGSLKAPTKKAPKSLTADEARTLLAQLDADETARRRDVPDLVAFMLASGCRIGEAAAVTRGDLDLDAGTVDVRATIVRVTGQSLVRKGNKTASGARTLLLPPWCVERLRRRAARPNALEEGAGAEAPVFPAPLGGWRDPSNTQADLRAAFDSAGFGHVTSHVLRKTTATMLDEAGLSARAIADQLGHANPSLTQDVYLGRQVASTGAASVLEALRPQLSRQVTGDVHAALDQ</sequence>
<comment type="similarity">
    <text evidence="1">Belongs to the 'phage' integrase family.</text>
</comment>
<dbReference type="RefSeq" id="WP_012946973.1">
    <property type="nucleotide sequence ID" value="NC_013757.1"/>
</dbReference>
<name>D2S8B0_GEOOG</name>
<dbReference type="Proteomes" id="UP000001382">
    <property type="component" value="Chromosome"/>
</dbReference>
<dbReference type="PANTHER" id="PTHR30349:SF41">
    <property type="entry name" value="INTEGRASE_RECOMBINASE PROTEIN MJ0367-RELATED"/>
    <property type="match status" value="1"/>
</dbReference>
<dbReference type="Pfam" id="PF22022">
    <property type="entry name" value="Phage_int_M"/>
    <property type="match status" value="1"/>
</dbReference>
<dbReference type="InterPro" id="IPR013762">
    <property type="entry name" value="Integrase-like_cat_sf"/>
</dbReference>